<dbReference type="Proteomes" id="UP000298327">
    <property type="component" value="Unassembled WGS sequence"/>
</dbReference>
<evidence type="ECO:0000313" key="11">
    <source>
        <dbReference type="Proteomes" id="UP000298327"/>
    </source>
</evidence>
<dbReference type="GO" id="GO:0010494">
    <property type="term" value="C:cytoplasmic stress granule"/>
    <property type="evidence" value="ECO:0007669"/>
    <property type="project" value="UniProtKB-ARBA"/>
</dbReference>
<comment type="similarity">
    <text evidence="2">Belongs to the eukaryotic initiation factor 4G family.</text>
</comment>
<dbReference type="STRING" id="205917.A0A4Y9ZBD8"/>
<evidence type="ECO:0000259" key="9">
    <source>
        <dbReference type="SMART" id="SM00543"/>
    </source>
</evidence>
<keyword evidence="3" id="KW-0963">Cytoplasm</keyword>
<dbReference type="GO" id="GO:0003729">
    <property type="term" value="F:mRNA binding"/>
    <property type="evidence" value="ECO:0007669"/>
    <property type="project" value="TreeGrafter"/>
</dbReference>
<organism evidence="10 11">
    <name type="scientific">Dentipellis fragilis</name>
    <dbReference type="NCBI Taxonomy" id="205917"/>
    <lineage>
        <taxon>Eukaryota</taxon>
        <taxon>Fungi</taxon>
        <taxon>Dikarya</taxon>
        <taxon>Basidiomycota</taxon>
        <taxon>Agaricomycotina</taxon>
        <taxon>Agaricomycetes</taxon>
        <taxon>Russulales</taxon>
        <taxon>Hericiaceae</taxon>
        <taxon>Dentipellis</taxon>
    </lineage>
</organism>
<dbReference type="Gene3D" id="1.25.40.180">
    <property type="match status" value="1"/>
</dbReference>
<feature type="region of interest" description="Disordered" evidence="8">
    <location>
        <begin position="46"/>
        <end position="69"/>
    </location>
</feature>
<evidence type="ECO:0000313" key="10">
    <source>
        <dbReference type="EMBL" id="TFY72156.1"/>
    </source>
</evidence>
<evidence type="ECO:0000256" key="3">
    <source>
        <dbReference type="ARBA" id="ARBA00022490"/>
    </source>
</evidence>
<dbReference type="EMBL" id="SEOQ01000023">
    <property type="protein sequence ID" value="TFY72156.1"/>
    <property type="molecule type" value="Genomic_DNA"/>
</dbReference>
<keyword evidence="6" id="KW-0694">RNA-binding</keyword>
<evidence type="ECO:0000256" key="6">
    <source>
        <dbReference type="ARBA" id="ARBA00022884"/>
    </source>
</evidence>
<dbReference type="OrthoDB" id="514777at2759"/>
<dbReference type="SMART" id="SM00543">
    <property type="entry name" value="MIF4G"/>
    <property type="match status" value="1"/>
</dbReference>
<dbReference type="GO" id="GO:0016281">
    <property type="term" value="C:eukaryotic translation initiation factor 4F complex"/>
    <property type="evidence" value="ECO:0007669"/>
    <property type="project" value="TreeGrafter"/>
</dbReference>
<proteinExistence type="inferred from homology"/>
<gene>
    <name evidence="10" type="ORF">EVG20_g841</name>
</gene>
<sequence length="477" mass="53374">MSSYKIEKSTALPKPAARCSSLDHEEFDEGRPASCRVDATIYYDTTQSHGDANDTPSNPTDPGKTSSKEPLVLVDSSFPTGNCSIDTEQPVIPLKATAGRWVPRSRQRNTLVDRDSPEIVDRKVKALLNKLTVEYFESISDQIIAWANKSEKERDGRTLILVIRLVFEKATTDEATSEIYARLCKKMVEKISPKVQDDGVRDAEGKPITGGSLFRKYLFNRCQIDFECGGVQKNTPAVTATAKVTENQAIEETAKDGKDGKEENEQSSNEYYVVVQAKRRSLCLIRFMGELFKLGILTERIIHECIKMLLTNVDDPEEEEIKSLCKLLTTVGQLLDTEKARKHMDVYFSRMKHLCGSGDVNSCMQFMLQDIIELRGRKWVPREATAMKKAVRDRELFRRRVSMTPCNWRQGGNCGSGPDGWAVVGTVPSHRRAKAGDLSHFGKINQVSPMTFGPSGVFAGKKDLKAQERSTSIMDVD</sequence>
<dbReference type="InterPro" id="IPR016024">
    <property type="entry name" value="ARM-type_fold"/>
</dbReference>
<dbReference type="GO" id="GO:0003743">
    <property type="term" value="F:translation initiation factor activity"/>
    <property type="evidence" value="ECO:0007669"/>
    <property type="project" value="UniProtKB-KW"/>
</dbReference>
<keyword evidence="4" id="KW-0396">Initiation factor</keyword>
<dbReference type="Pfam" id="PF02854">
    <property type="entry name" value="MIF4G"/>
    <property type="match status" value="1"/>
</dbReference>
<feature type="compositionally biased region" description="Polar residues" evidence="8">
    <location>
        <begin position="46"/>
        <end position="65"/>
    </location>
</feature>
<feature type="region of interest" description="Disordered" evidence="8">
    <location>
        <begin position="1"/>
        <end position="31"/>
    </location>
</feature>
<dbReference type="InterPro" id="IPR003890">
    <property type="entry name" value="MIF4G-like_typ-3"/>
</dbReference>
<dbReference type="FunFam" id="1.25.40.180:FF:000020">
    <property type="entry name" value="Eukaryotic translation initiation factor subunit"/>
    <property type="match status" value="1"/>
</dbReference>
<keyword evidence="11" id="KW-1185">Reference proteome</keyword>
<evidence type="ECO:0000256" key="1">
    <source>
        <dbReference type="ARBA" id="ARBA00004496"/>
    </source>
</evidence>
<evidence type="ECO:0000256" key="7">
    <source>
        <dbReference type="ARBA" id="ARBA00022917"/>
    </source>
</evidence>
<protein>
    <recommendedName>
        <fullName evidence="9">MIF4G domain-containing protein</fullName>
    </recommendedName>
</protein>
<dbReference type="PANTHER" id="PTHR23253:SF9">
    <property type="entry name" value="EUKARYOTIC TRANSLATION INITIATION FACTOR 4 GAMMA 2"/>
    <property type="match status" value="1"/>
</dbReference>
<name>A0A4Y9ZBD8_9AGAM</name>
<feature type="domain" description="MIF4G" evidence="9">
    <location>
        <begin position="121"/>
        <end position="378"/>
    </location>
</feature>
<keyword evidence="7" id="KW-0648">Protein biosynthesis</keyword>
<reference evidence="10 11" key="1">
    <citation type="submission" date="2019-02" db="EMBL/GenBank/DDBJ databases">
        <title>Genome sequencing of the rare red list fungi Dentipellis fragilis.</title>
        <authorList>
            <person name="Buettner E."/>
            <person name="Kellner H."/>
        </authorList>
    </citation>
    <scope>NUCLEOTIDE SEQUENCE [LARGE SCALE GENOMIC DNA]</scope>
    <source>
        <strain evidence="10 11">DSM 105465</strain>
    </source>
</reference>
<dbReference type="AlphaFoldDB" id="A0A4Y9ZBD8"/>
<keyword evidence="5" id="KW-0597">Phosphoprotein</keyword>
<comment type="caution">
    <text evidence="10">The sequence shown here is derived from an EMBL/GenBank/DDBJ whole genome shotgun (WGS) entry which is preliminary data.</text>
</comment>
<evidence type="ECO:0000256" key="8">
    <source>
        <dbReference type="SAM" id="MobiDB-lite"/>
    </source>
</evidence>
<evidence type="ECO:0000256" key="2">
    <source>
        <dbReference type="ARBA" id="ARBA00005775"/>
    </source>
</evidence>
<evidence type="ECO:0000256" key="4">
    <source>
        <dbReference type="ARBA" id="ARBA00022540"/>
    </source>
</evidence>
<dbReference type="SUPFAM" id="SSF48371">
    <property type="entry name" value="ARM repeat"/>
    <property type="match status" value="1"/>
</dbReference>
<comment type="subcellular location">
    <subcellularLocation>
        <location evidence="1">Cytoplasm</location>
    </subcellularLocation>
</comment>
<accession>A0A4Y9ZBD8</accession>
<dbReference type="PANTHER" id="PTHR23253">
    <property type="entry name" value="EUKARYOTIC TRANSLATION INITIATION FACTOR 4 GAMMA"/>
    <property type="match status" value="1"/>
</dbReference>
<evidence type="ECO:0000256" key="5">
    <source>
        <dbReference type="ARBA" id="ARBA00022553"/>
    </source>
</evidence>